<comment type="caution">
    <text evidence="3">The sequence shown here is derived from an EMBL/GenBank/DDBJ whole genome shotgun (WGS) entry which is preliminary data.</text>
</comment>
<comment type="catalytic activity">
    <reaction evidence="1">
        <text>ATP + H2O = ADP + phosphate + H(+)</text>
        <dbReference type="Rhea" id="RHEA:13065"/>
        <dbReference type="ChEBI" id="CHEBI:15377"/>
        <dbReference type="ChEBI" id="CHEBI:15378"/>
        <dbReference type="ChEBI" id="CHEBI:30616"/>
        <dbReference type="ChEBI" id="CHEBI:43474"/>
        <dbReference type="ChEBI" id="CHEBI:456216"/>
        <dbReference type="EC" id="5.6.2.3"/>
    </reaction>
</comment>
<dbReference type="EMBL" id="JARBHB010000014">
    <property type="protein sequence ID" value="KAJ8868809.1"/>
    <property type="molecule type" value="Genomic_DNA"/>
</dbReference>
<dbReference type="PANTHER" id="PTHR10492">
    <property type="match status" value="1"/>
</dbReference>
<comment type="similarity">
    <text evidence="1">Belongs to the helicase family.</text>
</comment>
<dbReference type="EC" id="5.6.2.3" evidence="1"/>
<gene>
    <name evidence="3" type="ORF">PR048_030350</name>
</gene>
<keyword evidence="1" id="KW-0233">DNA recombination</keyword>
<dbReference type="Gene3D" id="3.40.50.300">
    <property type="entry name" value="P-loop containing nucleotide triphosphate hydrolases"/>
    <property type="match status" value="1"/>
</dbReference>
<sequence length="1016" mass="114503">MEGVPVAMVTLRGSVEALRRDVPVAKVTLRGYVHGSKQEVSDVGLGDVVHHVPQGYVRFEGHMRYAIHMFLFVSDGAMCADVTRVMYGVKAVCEILVVTNKRYQKQKTRKCLSQQSENVLSDDDWEPSQGTPSLQGCAVISTYLRGVRQSAHFRVSQEVGPSHGPVPHFHNQMARSRVRQRVYHSRYYSAACKGSNVAVDAHDMGCMECECRQCGSLFFADEGIKRDGTFMMCCMRAKVHAPPLGDCSQPLPHLLTGYGDDYGIVESPCHSVYIFQIHGQMHHLISGAVRPPEGKDPRYNQLYFIHVDAANAVHVHQHNPCQLGILQELEHLLSEINPLAQILKSMHEVIAAEEEDSCQKGRSLRQVTLTLKPGLGKYPNVYNLPASVNEAAAIFMGDIPTMRNDISTYPKDRAAMQFFNTAAFWETVSTVCCRCLVQGKILQNWFIRQNQDKLRVDEYLDLHEHTQRVPDAAQSRVGRDNIGVSEAFDETVQADIPDRDAEPAFYDLVKTHMLHTKCEPSAPCFRDRSCRFHFPKAFRGQTLLHYRGLVQNRRPDNNTSATIGTKVYNKRHVVSYSPYVLHKYRCHMYVEICSSLQVTRYLYKNIHKGHDSAALRFGDIVRDDVTSYFDCRCVSSPEAFWRLLSFKMADKNIILVRLALYLEDRQYVLIQDNDVAGALERAHEEHTHLNGILPLQLSAQVDSPLWHQCVCCMWKAREKGAFNTISRIHNVSPQANEELLCLRLLQHNVRGPTSFQDLRTVRYTVYPTYKLACMDLLLLDRDDIYQVTMYEVARVLMHNQFRLGVLIKTLLTTGFHIQMLVMSTIVLSTSDAEARCRVFFVDGPGGSGKTFLYNCIIHSLRADGKIVYPVAWTGIASIVLAGGSTSHTLFKLPVPVLQGSVCDISAQSLETEILHTRSLIIWDGSPMASKEAPRSVNRLLRDVTKNDHTKFGLQAGACEHMPQEFTTVAIIKAQLLLHIGMGTCPPFPSLPEGYVELPDFLVLPKNVGILQPYLRA</sequence>
<proteinExistence type="inferred from homology"/>
<keyword evidence="1" id="KW-0347">Helicase</keyword>
<dbReference type="PANTHER" id="PTHR10492:SF57">
    <property type="entry name" value="ATP-DEPENDENT DNA HELICASE"/>
    <property type="match status" value="1"/>
</dbReference>
<organism evidence="3 4">
    <name type="scientific">Dryococelus australis</name>
    <dbReference type="NCBI Taxonomy" id="614101"/>
    <lineage>
        <taxon>Eukaryota</taxon>
        <taxon>Metazoa</taxon>
        <taxon>Ecdysozoa</taxon>
        <taxon>Arthropoda</taxon>
        <taxon>Hexapoda</taxon>
        <taxon>Insecta</taxon>
        <taxon>Pterygota</taxon>
        <taxon>Neoptera</taxon>
        <taxon>Polyneoptera</taxon>
        <taxon>Phasmatodea</taxon>
        <taxon>Verophasmatodea</taxon>
        <taxon>Anareolatae</taxon>
        <taxon>Phasmatidae</taxon>
        <taxon>Eurycanthinae</taxon>
        <taxon>Dryococelus</taxon>
    </lineage>
</organism>
<dbReference type="Pfam" id="PF05970">
    <property type="entry name" value="PIF1"/>
    <property type="match status" value="1"/>
</dbReference>
<feature type="domain" description="DNA helicase Pif1-like DEAD-box helicase" evidence="2">
    <location>
        <begin position="820"/>
        <end position="952"/>
    </location>
</feature>
<keyword evidence="1" id="KW-0378">Hydrolase</keyword>
<protein>
    <recommendedName>
        <fullName evidence="1">ATP-dependent DNA helicase</fullName>
        <ecNumber evidence="1">5.6.2.3</ecNumber>
    </recommendedName>
</protein>
<dbReference type="SUPFAM" id="SSF52540">
    <property type="entry name" value="P-loop containing nucleoside triphosphate hydrolases"/>
    <property type="match status" value="1"/>
</dbReference>
<keyword evidence="1" id="KW-0547">Nucleotide-binding</keyword>
<keyword evidence="4" id="KW-1185">Reference proteome</keyword>
<name>A0ABQ9G8Q9_9NEOP</name>
<evidence type="ECO:0000259" key="2">
    <source>
        <dbReference type="Pfam" id="PF05970"/>
    </source>
</evidence>
<dbReference type="Proteomes" id="UP001159363">
    <property type="component" value="Chromosome 13"/>
</dbReference>
<keyword evidence="1" id="KW-0234">DNA repair</keyword>
<keyword evidence="1" id="KW-0227">DNA damage</keyword>
<reference evidence="3 4" key="1">
    <citation type="submission" date="2023-02" db="EMBL/GenBank/DDBJ databases">
        <title>LHISI_Scaffold_Assembly.</title>
        <authorList>
            <person name="Stuart O.P."/>
            <person name="Cleave R."/>
            <person name="Magrath M.J.L."/>
            <person name="Mikheyev A.S."/>
        </authorList>
    </citation>
    <scope>NUCLEOTIDE SEQUENCE [LARGE SCALE GENOMIC DNA]</scope>
    <source>
        <strain evidence="3">Daus_M_001</strain>
        <tissue evidence="3">Leg muscle</tissue>
    </source>
</reference>
<accession>A0ABQ9G8Q9</accession>
<comment type="cofactor">
    <cofactor evidence="1">
        <name>Mg(2+)</name>
        <dbReference type="ChEBI" id="CHEBI:18420"/>
    </cofactor>
</comment>
<evidence type="ECO:0000313" key="3">
    <source>
        <dbReference type="EMBL" id="KAJ8868809.1"/>
    </source>
</evidence>
<evidence type="ECO:0000313" key="4">
    <source>
        <dbReference type="Proteomes" id="UP001159363"/>
    </source>
</evidence>
<keyword evidence="1" id="KW-0067">ATP-binding</keyword>
<dbReference type="InterPro" id="IPR010285">
    <property type="entry name" value="DNA_helicase_pif1-like_DEAD"/>
</dbReference>
<evidence type="ECO:0000256" key="1">
    <source>
        <dbReference type="RuleBase" id="RU363044"/>
    </source>
</evidence>
<dbReference type="InterPro" id="IPR027417">
    <property type="entry name" value="P-loop_NTPase"/>
</dbReference>